<evidence type="ECO:0000256" key="2">
    <source>
        <dbReference type="SAM" id="MobiDB-lite"/>
    </source>
</evidence>
<sequence length="291" mass="32855">MLRIDDKCIGSAFIGFGVLLAETLVVSSPRARLMFERPSSKHERFFAAFSMFYEASLRRVGLRFSASNTMACIEEKIMIMAKRKAPPSIFLTTLFSMIIVSFPNTLALSLGFTRPHSSTFQLSNYISRRRISSSHNRQQRTTLSMDINDGGTVPGEAPLCDLQTFLRMCDLVDSGGQAKIAIQNSKCLLNGTIEVRRSKKLFHGDKVTFGSTVDLDVSTEVKKKGYLFKPKVKKLKPLPKVDDEGNLEFGGRYRSEEWRAERKVKKADRKKKNTTAKLPLGSARDKNEWLR</sequence>
<name>A0ABD3MBL4_9STRA</name>
<dbReference type="EMBL" id="JALLAZ020001853">
    <property type="protein sequence ID" value="KAL3761379.1"/>
    <property type="molecule type" value="Genomic_DNA"/>
</dbReference>
<evidence type="ECO:0008006" key="6">
    <source>
        <dbReference type="Google" id="ProtNLM"/>
    </source>
</evidence>
<dbReference type="AlphaFoldDB" id="A0ABD3MBL4"/>
<feature type="transmembrane region" description="Helical" evidence="3">
    <location>
        <begin position="88"/>
        <end position="112"/>
    </location>
</feature>
<reference evidence="4 5" key="1">
    <citation type="submission" date="2024-10" db="EMBL/GenBank/DDBJ databases">
        <title>Updated reference genomes for cyclostephanoid diatoms.</title>
        <authorList>
            <person name="Roberts W.R."/>
            <person name="Alverson A.J."/>
        </authorList>
    </citation>
    <scope>NUCLEOTIDE SEQUENCE [LARGE SCALE GENOMIC DNA]</scope>
    <source>
        <strain evidence="4 5">AJA276-08</strain>
    </source>
</reference>
<keyword evidence="3" id="KW-0812">Transmembrane</keyword>
<dbReference type="PROSITE" id="PS50889">
    <property type="entry name" value="S4"/>
    <property type="match status" value="1"/>
</dbReference>
<dbReference type="InterPro" id="IPR036986">
    <property type="entry name" value="S4_RNA-bd_sf"/>
</dbReference>
<keyword evidence="3" id="KW-1133">Transmembrane helix</keyword>
<evidence type="ECO:0000313" key="4">
    <source>
        <dbReference type="EMBL" id="KAL3761379.1"/>
    </source>
</evidence>
<comment type="caution">
    <text evidence="4">The sequence shown here is derived from an EMBL/GenBank/DDBJ whole genome shotgun (WGS) entry which is preliminary data.</text>
</comment>
<dbReference type="CDD" id="cd00165">
    <property type="entry name" value="S4"/>
    <property type="match status" value="1"/>
</dbReference>
<feature type="compositionally biased region" description="Basic residues" evidence="2">
    <location>
        <begin position="262"/>
        <end position="274"/>
    </location>
</feature>
<feature type="region of interest" description="Disordered" evidence="2">
    <location>
        <begin position="256"/>
        <end position="291"/>
    </location>
</feature>
<proteinExistence type="predicted"/>
<accession>A0ABD3MBL4</accession>
<evidence type="ECO:0000256" key="3">
    <source>
        <dbReference type="SAM" id="Phobius"/>
    </source>
</evidence>
<dbReference type="SUPFAM" id="SSF55174">
    <property type="entry name" value="Alpha-L RNA-binding motif"/>
    <property type="match status" value="1"/>
</dbReference>
<keyword evidence="1" id="KW-0694">RNA-binding</keyword>
<keyword evidence="5" id="KW-1185">Reference proteome</keyword>
<evidence type="ECO:0000313" key="5">
    <source>
        <dbReference type="Proteomes" id="UP001530315"/>
    </source>
</evidence>
<evidence type="ECO:0000256" key="1">
    <source>
        <dbReference type="PROSITE-ProRule" id="PRU00182"/>
    </source>
</evidence>
<dbReference type="Gene3D" id="3.10.290.10">
    <property type="entry name" value="RNA-binding S4 domain"/>
    <property type="match status" value="1"/>
</dbReference>
<protein>
    <recommendedName>
        <fullName evidence="6">RNA-binding S4 domain-containing protein</fullName>
    </recommendedName>
</protein>
<dbReference type="GO" id="GO:0003723">
    <property type="term" value="F:RNA binding"/>
    <property type="evidence" value="ECO:0007669"/>
    <property type="project" value="UniProtKB-KW"/>
</dbReference>
<dbReference type="Pfam" id="PF13275">
    <property type="entry name" value="S4_2"/>
    <property type="match status" value="1"/>
</dbReference>
<organism evidence="4 5">
    <name type="scientific">Stephanodiscus triporus</name>
    <dbReference type="NCBI Taxonomy" id="2934178"/>
    <lineage>
        <taxon>Eukaryota</taxon>
        <taxon>Sar</taxon>
        <taxon>Stramenopiles</taxon>
        <taxon>Ochrophyta</taxon>
        <taxon>Bacillariophyta</taxon>
        <taxon>Coscinodiscophyceae</taxon>
        <taxon>Thalassiosirophycidae</taxon>
        <taxon>Stephanodiscales</taxon>
        <taxon>Stephanodiscaceae</taxon>
        <taxon>Stephanodiscus</taxon>
    </lineage>
</organism>
<dbReference type="Proteomes" id="UP001530315">
    <property type="component" value="Unassembled WGS sequence"/>
</dbReference>
<keyword evidence="3" id="KW-0472">Membrane</keyword>
<gene>
    <name evidence="4" type="ORF">ACHAW5_004992</name>
</gene>